<evidence type="ECO:0000313" key="2">
    <source>
        <dbReference type="Proteomes" id="UP000223311"/>
    </source>
</evidence>
<gene>
    <name evidence="1" type="ORF">COL66_28055</name>
</gene>
<evidence type="ECO:0008006" key="3">
    <source>
        <dbReference type="Google" id="ProtNLM"/>
    </source>
</evidence>
<dbReference type="AlphaFoldDB" id="A0A2B5I084"/>
<comment type="caution">
    <text evidence="1">The sequence shown here is derived from an EMBL/GenBank/DDBJ whole genome shotgun (WGS) entry which is preliminary data.</text>
</comment>
<sequence length="881" mass="103422">MSGSVQVITYENPYTFHNLKELQPYAQTIHICATASLANGIQQTIPKNKGNVVSVGEIVSKFYPDWNHAEKRFIQYAQLSDILREWREDVNKEVLTAFKRNKLNLLITMRNLTEIGLSPQQIKRLDKEKTIEEALFCDIWESMLPNFHSYMHDAMENLKSLQTITDVFSAEPNANKIENNTVVLHGFYYISPVQHYVFTKWREKGINLVFLNLYNEKYPAVFSFLRENFSMQYGWIDFNQWTITRDAENLYADHFAAAFEGNSTNQQAANIAEKSYEYMIEFVNEIQNNSHYVSPNHEELNERVREFRPEAYQEERHFLSYPMGQYLFHLHSLWNEEKQGYYMNGTLLMECFASGWLQEGEENARNYTEQLKKILPYFEDCETVKDWVDRLGKLRIAKSSSGKVLKKYNLKKSDSLKAVRISPTLRFSYFSVPARELKVIEQFLHKLLKNAKWLFHIQGERVSIYTHFNRIKKLLEESNVKNTLLSEQEQQLVVNLENMLTLSKKEEADYHIGDLAEAILVYLKNGISNSDTVENDTSQEDNIKRTKLSIRKMEDLDGAILDVDEKTLHLCGMDEKHFPSAHVPMPWPLSKELLQKLNYNSTNMYLFRSKNRIFFAKYLFYTALCYKGKIELSWIKNWNEYKGLQKSIYVQLLGNTLNNPGDSDSYQYLEKTIELSEQEVLQAQNYLSLLPNEEFIEMDLCQRRFLYSSVLDGFSTYRSPFHQQFLIGNIIKIYGAIGKDKSEIIKILRELFPFLSQIRLDSLVNENLNKNYVLGMKEYGLGRKREYEDIKYSDSVTYFQFLTHRGAFQNEKWKTAFELLNEKKGRKKELIRKFTLHPSILSEANPSEFCKLCPHNEYCEEAYYDVDLAKKGFDDNEATGI</sequence>
<reference evidence="1 2" key="1">
    <citation type="submission" date="2017-09" db="EMBL/GenBank/DDBJ databases">
        <title>Large-scale bioinformatics analysis of Bacillus genomes uncovers conserved roles of natural products in bacterial physiology.</title>
        <authorList>
            <consortium name="Agbiome Team Llc"/>
            <person name="Bleich R.M."/>
            <person name="Grubbs K.J."/>
            <person name="Santa Maria K.C."/>
            <person name="Allen S.E."/>
            <person name="Farag S."/>
            <person name="Shank E.A."/>
            <person name="Bowers A."/>
        </authorList>
    </citation>
    <scope>NUCLEOTIDE SEQUENCE [LARGE SCALE GENOMIC DNA]</scope>
    <source>
        <strain evidence="1 2">AFS080080</strain>
    </source>
</reference>
<proteinExistence type="predicted"/>
<protein>
    <recommendedName>
        <fullName evidence="3">PD-(D/E)XK endonuclease-like domain-containing protein</fullName>
    </recommendedName>
</protein>
<name>A0A2B5I084_9BACI</name>
<accession>A0A2B5I084</accession>
<dbReference type="Proteomes" id="UP000223311">
    <property type="component" value="Unassembled WGS sequence"/>
</dbReference>
<dbReference type="EMBL" id="NVGE01000067">
    <property type="protein sequence ID" value="PFZ20616.1"/>
    <property type="molecule type" value="Genomic_DNA"/>
</dbReference>
<evidence type="ECO:0000313" key="1">
    <source>
        <dbReference type="EMBL" id="PFZ20616.1"/>
    </source>
</evidence>
<organism evidence="1 2">
    <name type="scientific">Bacillus wiedmannii</name>
    <dbReference type="NCBI Taxonomy" id="1890302"/>
    <lineage>
        <taxon>Bacteria</taxon>
        <taxon>Bacillati</taxon>
        <taxon>Bacillota</taxon>
        <taxon>Bacilli</taxon>
        <taxon>Bacillales</taxon>
        <taxon>Bacillaceae</taxon>
        <taxon>Bacillus</taxon>
        <taxon>Bacillus cereus group</taxon>
    </lineage>
</organism>